<gene>
    <name evidence="2" type="ORF">DFA_03916</name>
</gene>
<dbReference type="Proteomes" id="UP000007797">
    <property type="component" value="Unassembled WGS sequence"/>
</dbReference>
<reference evidence="3" key="1">
    <citation type="journal article" date="2011" name="Genome Res.">
        <title>Phylogeny-wide analysis of social amoeba genomes highlights ancient origins for complex intercellular communication.</title>
        <authorList>
            <person name="Heidel A.J."/>
            <person name="Lawal H.M."/>
            <person name="Felder M."/>
            <person name="Schilde C."/>
            <person name="Helps N.R."/>
            <person name="Tunggal B."/>
            <person name="Rivero F."/>
            <person name="John U."/>
            <person name="Schleicher M."/>
            <person name="Eichinger L."/>
            <person name="Platzer M."/>
            <person name="Noegel A.A."/>
            <person name="Schaap P."/>
            <person name="Gloeckner G."/>
        </authorList>
    </citation>
    <scope>NUCLEOTIDE SEQUENCE [LARGE SCALE GENOMIC DNA]</scope>
    <source>
        <strain evidence="3">SH3</strain>
    </source>
</reference>
<proteinExistence type="predicted"/>
<feature type="compositionally biased region" description="Low complexity" evidence="1">
    <location>
        <begin position="1"/>
        <end position="18"/>
    </location>
</feature>
<evidence type="ECO:0000313" key="2">
    <source>
        <dbReference type="EMBL" id="EGG18422.1"/>
    </source>
</evidence>
<dbReference type="AlphaFoldDB" id="F4Q0S1"/>
<accession>F4Q0S1</accession>
<dbReference type="GeneID" id="14870369"/>
<evidence type="ECO:0000256" key="1">
    <source>
        <dbReference type="SAM" id="MobiDB-lite"/>
    </source>
</evidence>
<sequence>MTTNNNNNNQNNSTSNSTVVIDTGDKQYTKNDFIKLLCLDEQTSAPTRYRFDSDASTLFFLANSKVQQKMNLHYVNLNTVADKQVGMFNEELSNNIIVYEY</sequence>
<feature type="region of interest" description="Disordered" evidence="1">
    <location>
        <begin position="1"/>
        <end position="20"/>
    </location>
</feature>
<organism evidence="2 3">
    <name type="scientific">Cavenderia fasciculata</name>
    <name type="common">Slime mold</name>
    <name type="synonym">Dictyostelium fasciculatum</name>
    <dbReference type="NCBI Taxonomy" id="261658"/>
    <lineage>
        <taxon>Eukaryota</taxon>
        <taxon>Amoebozoa</taxon>
        <taxon>Evosea</taxon>
        <taxon>Eumycetozoa</taxon>
        <taxon>Dictyostelia</taxon>
        <taxon>Acytosteliales</taxon>
        <taxon>Cavenderiaceae</taxon>
        <taxon>Cavenderia</taxon>
    </lineage>
</organism>
<evidence type="ECO:0000313" key="3">
    <source>
        <dbReference type="Proteomes" id="UP000007797"/>
    </source>
</evidence>
<dbReference type="KEGG" id="dfa:DFA_03916"/>
<dbReference type="EMBL" id="GL883018">
    <property type="protein sequence ID" value="EGG18422.1"/>
    <property type="molecule type" value="Genomic_DNA"/>
</dbReference>
<name>F4Q0S1_CACFS</name>
<protein>
    <submittedName>
        <fullName evidence="2">Uncharacterized protein</fullName>
    </submittedName>
</protein>
<dbReference type="RefSeq" id="XP_004366326.1">
    <property type="nucleotide sequence ID" value="XM_004366269.1"/>
</dbReference>
<keyword evidence="3" id="KW-1185">Reference proteome</keyword>